<dbReference type="Gene3D" id="6.10.250.2870">
    <property type="match status" value="1"/>
</dbReference>
<sequence>MAEAVAAERGRLAMDLHDGVLQSLAAARYRLHEAQTEQGEPRTAAIDCAVDIIAREQRALRAFIEAAAQGAQEKRESAALPPSAIIEDARRIAEAWGCAIETSCNSAHLSVSSRCVEQIGFLMREAISNAVRHAGAKALAIEVARHPGLIRIEMTERRAAPSEIVDFTPRSLTARVAALNGSMSIVSSAQEITLAFAIPTHDGG</sequence>
<evidence type="ECO:0000313" key="5">
    <source>
        <dbReference type="EMBL" id="QGM99045.1"/>
    </source>
</evidence>
<evidence type="ECO:0000259" key="4">
    <source>
        <dbReference type="Pfam" id="PF07730"/>
    </source>
</evidence>
<dbReference type="InterPro" id="IPR011712">
    <property type="entry name" value="Sig_transdc_His_kin_sub3_dim/P"/>
</dbReference>
<dbReference type="AlphaFoldDB" id="A0A6B8M9F6"/>
<keyword evidence="1" id="KW-0808">Transferase</keyword>
<protein>
    <recommendedName>
        <fullName evidence="4">Signal transduction histidine kinase subgroup 3 dimerisation and phosphoacceptor domain-containing protein</fullName>
    </recommendedName>
</protein>
<feature type="domain" description="Signal transduction histidine kinase subgroup 3 dimerisation and phosphoacceptor" evidence="4">
    <location>
        <begin position="8"/>
        <end position="65"/>
    </location>
</feature>
<accession>A0A6B8M9F6</accession>
<dbReference type="Proteomes" id="UP000422569">
    <property type="component" value="Chromosome"/>
</dbReference>
<dbReference type="GO" id="GO:0046983">
    <property type="term" value="F:protein dimerization activity"/>
    <property type="evidence" value="ECO:0007669"/>
    <property type="project" value="InterPro"/>
</dbReference>
<keyword evidence="3" id="KW-0902">Two-component regulatory system</keyword>
<name>A0A6B8M9F6_9HYPH</name>
<organism evidence="5 6">
    <name type="scientific">Methylocystis parvus</name>
    <dbReference type="NCBI Taxonomy" id="134"/>
    <lineage>
        <taxon>Bacteria</taxon>
        <taxon>Pseudomonadati</taxon>
        <taxon>Pseudomonadota</taxon>
        <taxon>Alphaproteobacteria</taxon>
        <taxon>Hyphomicrobiales</taxon>
        <taxon>Methylocystaceae</taxon>
        <taxon>Methylocystis</taxon>
    </lineage>
</organism>
<dbReference type="Pfam" id="PF07730">
    <property type="entry name" value="HisKA_3"/>
    <property type="match status" value="1"/>
</dbReference>
<dbReference type="RefSeq" id="WP_016921475.1">
    <property type="nucleotide sequence ID" value="NZ_CP044331.1"/>
</dbReference>
<dbReference type="GO" id="GO:0016020">
    <property type="term" value="C:membrane"/>
    <property type="evidence" value="ECO:0007669"/>
    <property type="project" value="InterPro"/>
</dbReference>
<dbReference type="GO" id="GO:0000155">
    <property type="term" value="F:phosphorelay sensor kinase activity"/>
    <property type="evidence" value="ECO:0007669"/>
    <property type="project" value="InterPro"/>
</dbReference>
<dbReference type="InterPro" id="IPR050482">
    <property type="entry name" value="Sensor_HK_TwoCompSys"/>
</dbReference>
<reference evidence="5 6" key="1">
    <citation type="submission" date="2019-09" db="EMBL/GenBank/DDBJ databases">
        <title>Isolation and complete genome sequencing of Methylocystis species.</title>
        <authorList>
            <person name="Rumah B.L."/>
            <person name="Stead C.E."/>
            <person name="Stevens B.C."/>
            <person name="Minton N.P."/>
            <person name="Grosse-Honebrink A."/>
            <person name="Zhang Y."/>
        </authorList>
    </citation>
    <scope>NUCLEOTIDE SEQUENCE [LARGE SCALE GENOMIC DNA]</scope>
    <source>
        <strain evidence="5 6">BRCS2</strain>
    </source>
</reference>
<evidence type="ECO:0000313" key="6">
    <source>
        <dbReference type="Proteomes" id="UP000422569"/>
    </source>
</evidence>
<evidence type="ECO:0000256" key="3">
    <source>
        <dbReference type="ARBA" id="ARBA00023012"/>
    </source>
</evidence>
<proteinExistence type="predicted"/>
<evidence type="ECO:0000256" key="2">
    <source>
        <dbReference type="ARBA" id="ARBA00022777"/>
    </source>
</evidence>
<keyword evidence="6" id="KW-1185">Reference proteome</keyword>
<dbReference type="KEGG" id="mpar:F7D14_17185"/>
<keyword evidence="2" id="KW-0418">Kinase</keyword>
<gene>
    <name evidence="5" type="ORF">F7D14_17185</name>
</gene>
<evidence type="ECO:0000256" key="1">
    <source>
        <dbReference type="ARBA" id="ARBA00022679"/>
    </source>
</evidence>
<dbReference type="PANTHER" id="PTHR24421">
    <property type="entry name" value="NITRATE/NITRITE SENSOR PROTEIN NARX-RELATED"/>
    <property type="match status" value="1"/>
</dbReference>
<dbReference type="EMBL" id="CP044331">
    <property type="protein sequence ID" value="QGM99045.1"/>
    <property type="molecule type" value="Genomic_DNA"/>
</dbReference>